<sequence length="382" mass="41734">MSKAATDRFDEALKTLEDFCVQRQNPSAYFGVLHWLQKQPNRDTARATIGARISLDTHGPLPADRKLARAFLLLSATCENKSEAQVGLLRQELLAVPQGAFGAKVLTMLNAAIARQPYLPGSVVLDATLQTKIAEAGFAKASILDAFETAKFVLGKAKLLLDAGQCSAAYTRWFGTMDAARYDTVKGNISNLVFAAHAKPVVIRYLATPDFGSTEKQTFQRYSGKREALIALGDKFFGSNAGRRPRSNVYDLPTYGAAVNKVMELNDEKAKAEATVLKEAQKFSDVAKQNAVTEAGFREIEVNIDAKRKALVAAFKDDYVIGYTGVIVHELSHHVAGTIDLTSEGVTMYGYNLCRFLAANSPKSAIKNADNYRLFCDEFLPA</sequence>
<dbReference type="Proteomes" id="UP000309215">
    <property type="component" value="Unassembled WGS sequence"/>
</dbReference>
<keyword evidence="4" id="KW-1185">Reference proteome</keyword>
<evidence type="ECO:0000259" key="2">
    <source>
        <dbReference type="Pfam" id="PF14521"/>
    </source>
</evidence>
<dbReference type="RefSeq" id="WP_136932833.1">
    <property type="nucleotide sequence ID" value="NZ_SSMQ01000040.1"/>
</dbReference>
<keyword evidence="1" id="KW-0175">Coiled coil</keyword>
<accession>A0A4U1J2M8</accession>
<dbReference type="EMBL" id="SSMQ01000040">
    <property type="protein sequence ID" value="TKD01387.1"/>
    <property type="molecule type" value="Genomic_DNA"/>
</dbReference>
<name>A0A4U1J2M8_9BACT</name>
<evidence type="ECO:0000313" key="3">
    <source>
        <dbReference type="EMBL" id="TKD01387.1"/>
    </source>
</evidence>
<dbReference type="InterPro" id="IPR029463">
    <property type="entry name" value="Lys_MEP"/>
</dbReference>
<protein>
    <recommendedName>
        <fullName evidence="2">Lysine-specific metallo-endopeptidase domain-containing protein</fullName>
    </recommendedName>
</protein>
<dbReference type="SUPFAM" id="SSF55486">
    <property type="entry name" value="Metalloproteases ('zincins'), catalytic domain"/>
    <property type="match status" value="1"/>
</dbReference>
<feature type="coiled-coil region" evidence="1">
    <location>
        <begin position="255"/>
        <end position="282"/>
    </location>
</feature>
<reference evidence="3 4" key="1">
    <citation type="submission" date="2019-04" db="EMBL/GenBank/DDBJ databases">
        <authorList>
            <person name="Li Y."/>
            <person name="Wang J."/>
        </authorList>
    </citation>
    <scope>NUCLEOTIDE SEQUENCE [LARGE SCALE GENOMIC DNA]</scope>
    <source>
        <strain evidence="3 4">DSM 14668</strain>
    </source>
</reference>
<proteinExistence type="predicted"/>
<dbReference type="Gene3D" id="3.40.390.10">
    <property type="entry name" value="Collagenase (Catalytic Domain)"/>
    <property type="match status" value="1"/>
</dbReference>
<dbReference type="Pfam" id="PF14521">
    <property type="entry name" value="Aspzincin_M35"/>
    <property type="match status" value="1"/>
</dbReference>
<dbReference type="GO" id="GO:0004222">
    <property type="term" value="F:metalloendopeptidase activity"/>
    <property type="evidence" value="ECO:0007669"/>
    <property type="project" value="InterPro"/>
</dbReference>
<dbReference type="OrthoDB" id="6400931at2"/>
<evidence type="ECO:0000313" key="4">
    <source>
        <dbReference type="Proteomes" id="UP000309215"/>
    </source>
</evidence>
<evidence type="ECO:0000256" key="1">
    <source>
        <dbReference type="SAM" id="Coils"/>
    </source>
</evidence>
<gene>
    <name evidence="3" type="ORF">E8A74_31590</name>
</gene>
<dbReference type="AlphaFoldDB" id="A0A4U1J2M8"/>
<dbReference type="InterPro" id="IPR024079">
    <property type="entry name" value="MetalloPept_cat_dom_sf"/>
</dbReference>
<feature type="domain" description="Lysine-specific metallo-endopeptidase" evidence="2">
    <location>
        <begin position="324"/>
        <end position="376"/>
    </location>
</feature>
<comment type="caution">
    <text evidence="3">The sequence shown here is derived from an EMBL/GenBank/DDBJ whole genome shotgun (WGS) entry which is preliminary data.</text>
</comment>
<organism evidence="3 4">
    <name type="scientific">Polyangium fumosum</name>
    <dbReference type="NCBI Taxonomy" id="889272"/>
    <lineage>
        <taxon>Bacteria</taxon>
        <taxon>Pseudomonadati</taxon>
        <taxon>Myxococcota</taxon>
        <taxon>Polyangia</taxon>
        <taxon>Polyangiales</taxon>
        <taxon>Polyangiaceae</taxon>
        <taxon>Polyangium</taxon>
    </lineage>
</organism>